<evidence type="ECO:0000256" key="2">
    <source>
        <dbReference type="PROSITE-ProRule" id="PRU00023"/>
    </source>
</evidence>
<dbReference type="InterPro" id="IPR036770">
    <property type="entry name" value="Ankyrin_rpt-contain_sf"/>
</dbReference>
<gene>
    <name evidence="4" type="ORF">WHR41_08028</name>
</gene>
<dbReference type="Proteomes" id="UP000803884">
    <property type="component" value="Unassembled WGS sequence"/>
</dbReference>
<dbReference type="PANTHER" id="PTHR10039">
    <property type="entry name" value="AMELOGENIN"/>
    <property type="match status" value="1"/>
</dbReference>
<dbReference type="AlphaFoldDB" id="A0AB34KGQ6"/>
<feature type="repeat" description="ANK" evidence="2">
    <location>
        <begin position="539"/>
        <end position="571"/>
    </location>
</feature>
<dbReference type="GeneID" id="96009470"/>
<dbReference type="InterPro" id="IPR002110">
    <property type="entry name" value="Ankyrin_rpt"/>
</dbReference>
<protein>
    <recommendedName>
        <fullName evidence="3">Nephrocystin 3-like N-terminal domain-containing protein</fullName>
    </recommendedName>
</protein>
<dbReference type="PROSITE" id="PS50088">
    <property type="entry name" value="ANK_REPEAT"/>
    <property type="match status" value="1"/>
</dbReference>
<feature type="domain" description="Nephrocystin 3-like N-terminal" evidence="3">
    <location>
        <begin position="40"/>
        <end position="210"/>
    </location>
</feature>
<evidence type="ECO:0000256" key="1">
    <source>
        <dbReference type="ARBA" id="ARBA00022737"/>
    </source>
</evidence>
<proteinExistence type="predicted"/>
<comment type="caution">
    <text evidence="4">The sequence shown here is derived from an EMBL/GenBank/DDBJ whole genome shotgun (WGS) entry which is preliminary data.</text>
</comment>
<organism evidence="4 5">
    <name type="scientific">Cladosporium halotolerans</name>
    <dbReference type="NCBI Taxonomy" id="1052096"/>
    <lineage>
        <taxon>Eukaryota</taxon>
        <taxon>Fungi</taxon>
        <taxon>Dikarya</taxon>
        <taxon>Ascomycota</taxon>
        <taxon>Pezizomycotina</taxon>
        <taxon>Dothideomycetes</taxon>
        <taxon>Dothideomycetidae</taxon>
        <taxon>Cladosporiales</taxon>
        <taxon>Cladosporiaceae</taxon>
        <taxon>Cladosporium</taxon>
    </lineage>
</organism>
<dbReference type="RefSeq" id="XP_069226443.1">
    <property type="nucleotide sequence ID" value="XM_069376632.1"/>
</dbReference>
<dbReference type="SUPFAM" id="SSF48403">
    <property type="entry name" value="Ankyrin repeat"/>
    <property type="match status" value="1"/>
</dbReference>
<evidence type="ECO:0000313" key="4">
    <source>
        <dbReference type="EMBL" id="KAL1583336.1"/>
    </source>
</evidence>
<keyword evidence="1" id="KW-0677">Repeat</keyword>
<keyword evidence="5" id="KW-1185">Reference proteome</keyword>
<evidence type="ECO:0000259" key="3">
    <source>
        <dbReference type="Pfam" id="PF24883"/>
    </source>
</evidence>
<reference evidence="4 5" key="1">
    <citation type="journal article" date="2020" name="Microbiol. Resour. Announc.">
        <title>Draft Genome Sequence of a Cladosporium Species Isolated from the Mesophotic Ascidian Didemnum maculosum.</title>
        <authorList>
            <person name="Gioti A."/>
            <person name="Siaperas R."/>
            <person name="Nikolaivits E."/>
            <person name="Le Goff G."/>
            <person name="Ouazzani J."/>
            <person name="Kotoulas G."/>
            <person name="Topakas E."/>
        </authorList>
    </citation>
    <scope>NUCLEOTIDE SEQUENCE [LARGE SCALE GENOMIC DNA]</scope>
    <source>
        <strain evidence="4 5">TM138-S3</strain>
    </source>
</reference>
<dbReference type="PANTHER" id="PTHR10039:SF5">
    <property type="entry name" value="NACHT DOMAIN-CONTAINING PROTEIN"/>
    <property type="match status" value="1"/>
</dbReference>
<dbReference type="SUPFAM" id="SSF52540">
    <property type="entry name" value="P-loop containing nucleoside triphosphate hydrolases"/>
    <property type="match status" value="1"/>
</dbReference>
<dbReference type="PROSITE" id="PS50297">
    <property type="entry name" value="ANK_REP_REGION"/>
    <property type="match status" value="1"/>
</dbReference>
<dbReference type="EMBL" id="JAAQHG020000036">
    <property type="protein sequence ID" value="KAL1583336.1"/>
    <property type="molecule type" value="Genomic_DNA"/>
</dbReference>
<dbReference type="Gene3D" id="1.25.40.20">
    <property type="entry name" value="Ankyrin repeat-containing domain"/>
    <property type="match status" value="1"/>
</dbReference>
<dbReference type="InterPro" id="IPR027417">
    <property type="entry name" value="P-loop_NTPase"/>
</dbReference>
<name>A0AB34KGQ6_9PEZI</name>
<dbReference type="Pfam" id="PF00023">
    <property type="entry name" value="Ank"/>
    <property type="match status" value="1"/>
</dbReference>
<sequence>MHSPLGYHERNTDSNQMVKEALAFDEMDDRYATVRTAHTDTCRWFFEKEAYKIWREPSCFSLHNGFFWIKGKPGAGKSTLMKAALQYGVTNLDDIVISFFFNARGTKLQQTTEGMYRSLIHQMLDKIPSAATAMPVLKGPRSNQEWPIELLKEVFQALVTSLSGHSVTCYVDALDECNISDARDMIEFFDSIGQLISEKEANFRVLLSSRHYPHIDIAVCQEMILESQEGHKTDISKYRLRPMKPKQSAEIQADIEDRASGIFLWVVLVINILKDDIARGQVHQLKVRLRRVPEDLNKLFEQILRRGSQNDKILRLTIFWIMYASRPLSREELYFAVMTSSACNDAVVPWNKDEIDPDDMQKFILDSSKGLAEWTKGKKPTVQFIHESVREYFKNGGLQSIDPTFGQNKEATIHEELKVCCQTYADRVSVLIDCADSDNFREGINEAHPFLKYATYGMLYHADNAQCEGKCQGEYLREFPTDRWQMMSNMCEKFAARRLHTSNKLYILALNSFCNLLEILQDVLSEETWHDLLNLSGEQHRSPLGAAVHSGDHQVIEFLLKHGASPDSKGKDNKSCLWVSIRKGD</sequence>
<accession>A0AB34KGQ6</accession>
<dbReference type="InterPro" id="IPR056884">
    <property type="entry name" value="NPHP3-like_N"/>
</dbReference>
<evidence type="ECO:0000313" key="5">
    <source>
        <dbReference type="Proteomes" id="UP000803884"/>
    </source>
</evidence>
<dbReference type="Pfam" id="PF24883">
    <property type="entry name" value="NPHP3_N"/>
    <property type="match status" value="1"/>
</dbReference>
<dbReference type="Gene3D" id="3.40.50.300">
    <property type="entry name" value="P-loop containing nucleotide triphosphate hydrolases"/>
    <property type="match status" value="1"/>
</dbReference>
<keyword evidence="2" id="KW-0040">ANK repeat</keyword>